<feature type="compositionally biased region" description="Polar residues" evidence="1">
    <location>
        <begin position="172"/>
        <end position="181"/>
    </location>
</feature>
<reference evidence="2" key="1">
    <citation type="submission" date="2023-08" db="EMBL/GenBank/DDBJ databases">
        <title>Black Yeasts Isolated from many extreme environments.</title>
        <authorList>
            <person name="Coleine C."/>
            <person name="Stajich J.E."/>
            <person name="Selbmann L."/>
        </authorList>
    </citation>
    <scope>NUCLEOTIDE SEQUENCE</scope>
    <source>
        <strain evidence="2">CCFEE 5810</strain>
    </source>
</reference>
<feature type="region of interest" description="Disordered" evidence="1">
    <location>
        <begin position="1"/>
        <end position="194"/>
    </location>
</feature>
<accession>A0AAN7W9Z3</accession>
<comment type="caution">
    <text evidence="2">The sequence shown here is derived from an EMBL/GenBank/DDBJ whole genome shotgun (WGS) entry which is preliminary data.</text>
</comment>
<feature type="compositionally biased region" description="Basic and acidic residues" evidence="1">
    <location>
        <begin position="241"/>
        <end position="253"/>
    </location>
</feature>
<protein>
    <submittedName>
        <fullName evidence="2">Uncharacterized protein</fullName>
    </submittedName>
</protein>
<gene>
    <name evidence="2" type="ORF">LTR97_005320</name>
</gene>
<evidence type="ECO:0000256" key="1">
    <source>
        <dbReference type="SAM" id="MobiDB-lite"/>
    </source>
</evidence>
<sequence>MSHDLDSQKNSSGRVRKKRRHFDEDLEILEKKESASREEQRQSAQARMQRANMDDEAISPSTPTPAQRGPLIIQPRIAGPSSTTTHIPSPAGSNMPWDPKSGPQKGTSGRKISGNKAADTTPARVPVSSGPASLKSESHKRKRSSSPAGRRVIQAAGCHDSDTAEGRPQRDSAINTPVTEETQGRARPTGWAPDGHGMMIPLYGHEVQAPNGVLKHLSNVPGIQGPWRQYGGSSSNPLARKGKDLGKLTELERAAGVGRNPIDDMATSEEEEEDSDEDQEL</sequence>
<feature type="compositionally biased region" description="Basic and acidic residues" evidence="1">
    <location>
        <begin position="28"/>
        <end position="41"/>
    </location>
</feature>
<evidence type="ECO:0000313" key="2">
    <source>
        <dbReference type="EMBL" id="KAK5700803.1"/>
    </source>
</evidence>
<feature type="compositionally biased region" description="Acidic residues" evidence="1">
    <location>
        <begin position="266"/>
        <end position="281"/>
    </location>
</feature>
<dbReference type="AlphaFoldDB" id="A0AAN7W9Z3"/>
<feature type="region of interest" description="Disordered" evidence="1">
    <location>
        <begin position="226"/>
        <end position="281"/>
    </location>
</feature>
<organism evidence="2 3">
    <name type="scientific">Elasticomyces elasticus</name>
    <dbReference type="NCBI Taxonomy" id="574655"/>
    <lineage>
        <taxon>Eukaryota</taxon>
        <taxon>Fungi</taxon>
        <taxon>Dikarya</taxon>
        <taxon>Ascomycota</taxon>
        <taxon>Pezizomycotina</taxon>
        <taxon>Dothideomycetes</taxon>
        <taxon>Dothideomycetidae</taxon>
        <taxon>Mycosphaerellales</taxon>
        <taxon>Teratosphaeriaceae</taxon>
        <taxon>Elasticomyces</taxon>
    </lineage>
</organism>
<evidence type="ECO:0000313" key="3">
    <source>
        <dbReference type="Proteomes" id="UP001310594"/>
    </source>
</evidence>
<name>A0AAN7W9Z3_9PEZI</name>
<proteinExistence type="predicted"/>
<feature type="compositionally biased region" description="Basic and acidic residues" evidence="1">
    <location>
        <begin position="159"/>
        <end position="170"/>
    </location>
</feature>
<dbReference type="Proteomes" id="UP001310594">
    <property type="component" value="Unassembled WGS sequence"/>
</dbReference>
<dbReference type="EMBL" id="JAVRQU010000007">
    <property type="protein sequence ID" value="KAK5700803.1"/>
    <property type="molecule type" value="Genomic_DNA"/>
</dbReference>